<evidence type="ECO:0000313" key="9">
    <source>
        <dbReference type="EMBL" id="MDM7858099.1"/>
    </source>
</evidence>
<dbReference type="PANTHER" id="PTHR30026:SF20">
    <property type="entry name" value="OUTER MEMBRANE PROTEIN TOLC"/>
    <property type="match status" value="1"/>
</dbReference>
<dbReference type="Pfam" id="PF02321">
    <property type="entry name" value="OEP"/>
    <property type="match status" value="2"/>
</dbReference>
<keyword evidence="8" id="KW-0732">Signal</keyword>
<dbReference type="RefSeq" id="WP_289410758.1">
    <property type="nucleotide sequence ID" value="NZ_JAUCDY010000007.1"/>
</dbReference>
<dbReference type="EMBL" id="JAUCDY010000007">
    <property type="protein sequence ID" value="MDM7858099.1"/>
    <property type="molecule type" value="Genomic_DNA"/>
</dbReference>
<dbReference type="InterPro" id="IPR051906">
    <property type="entry name" value="TolC-like"/>
</dbReference>
<evidence type="ECO:0000256" key="2">
    <source>
        <dbReference type="ARBA" id="ARBA00007613"/>
    </source>
</evidence>
<feature type="signal peptide" evidence="8">
    <location>
        <begin position="1"/>
        <end position="26"/>
    </location>
</feature>
<keyword evidence="6" id="KW-0472">Membrane</keyword>
<keyword evidence="4" id="KW-1134">Transmembrane beta strand</keyword>
<sequence length="462" mass="50628">MAAKKLRLIGLAFALCAAAWQGTASAKPLDLLSTWQLAVQQDPQYRADQAAAEAGRTQTQQARSLWLPTIGASGTAGRGGHKSTSQGANFSAPGMGTHNQVEFNNSITGGDLRAYEIGLKQPLLSRERLAQSRQLRLASELSDLQWQHAQQQLIIKVVERYFDVLVARQTTELLEQQYTQASTAQQETQARFEVGDRPVTDSYEASAQARTLEAQLLAARMQQHLAEAAFTDLTGMTPGKLLSLPLAAPVQHPELASLSDWLADAVQLNPAVLMQDKGVYIAQEEIASYSSWQSPTLDLVGRLSHEKLDGSGRYGSALNKADDWMVGLQVNVPIFTGGYRSAKRKEAFYNHEQQLAQAQNVRQQVQQQTRAAWHAVQVSAQQVDALQQALQASQLRAESTRLGQKLGDKTTLEALDADNQLTRVQIDLLNAKVALIVHQLQLAALVGALDEQHLVQANQYLQ</sequence>
<evidence type="ECO:0000256" key="8">
    <source>
        <dbReference type="SAM" id="SignalP"/>
    </source>
</evidence>
<keyword evidence="10" id="KW-1185">Reference proteome</keyword>
<name>A0ABT7SPH7_9GAMM</name>
<proteinExistence type="inferred from homology"/>
<dbReference type="InterPro" id="IPR010130">
    <property type="entry name" value="T1SS_OMP_TolC"/>
</dbReference>
<dbReference type="Gene3D" id="1.20.1600.10">
    <property type="entry name" value="Outer membrane efflux proteins (OEP)"/>
    <property type="match status" value="1"/>
</dbReference>
<keyword evidence="3" id="KW-0813">Transport</keyword>
<evidence type="ECO:0000256" key="7">
    <source>
        <dbReference type="ARBA" id="ARBA00023237"/>
    </source>
</evidence>
<evidence type="ECO:0000313" key="10">
    <source>
        <dbReference type="Proteomes" id="UP001241056"/>
    </source>
</evidence>
<feature type="chain" id="PRO_5045880459" evidence="8">
    <location>
        <begin position="27"/>
        <end position="462"/>
    </location>
</feature>
<dbReference type="NCBIfam" id="TIGR01844">
    <property type="entry name" value="type_I_sec_TolC"/>
    <property type="match status" value="1"/>
</dbReference>
<organism evidence="9 10">
    <name type="scientific">Thiopseudomonas acetoxidans</name>
    <dbReference type="NCBI Taxonomy" id="3041622"/>
    <lineage>
        <taxon>Bacteria</taxon>
        <taxon>Pseudomonadati</taxon>
        <taxon>Pseudomonadota</taxon>
        <taxon>Gammaproteobacteria</taxon>
        <taxon>Pseudomonadales</taxon>
        <taxon>Pseudomonadaceae</taxon>
        <taxon>Thiopseudomonas</taxon>
    </lineage>
</organism>
<comment type="caution">
    <text evidence="9">The sequence shown here is derived from an EMBL/GenBank/DDBJ whole genome shotgun (WGS) entry which is preliminary data.</text>
</comment>
<accession>A0ABT7SPH7</accession>
<evidence type="ECO:0000256" key="3">
    <source>
        <dbReference type="ARBA" id="ARBA00022448"/>
    </source>
</evidence>
<keyword evidence="7" id="KW-0998">Cell outer membrane</keyword>
<dbReference type="InterPro" id="IPR003423">
    <property type="entry name" value="OMP_efflux"/>
</dbReference>
<dbReference type="Proteomes" id="UP001241056">
    <property type="component" value="Unassembled WGS sequence"/>
</dbReference>
<comment type="similarity">
    <text evidence="2">Belongs to the outer membrane factor (OMF) (TC 1.B.17) family.</text>
</comment>
<evidence type="ECO:0000256" key="4">
    <source>
        <dbReference type="ARBA" id="ARBA00022452"/>
    </source>
</evidence>
<gene>
    <name evidence="9" type="ORF">QEZ41_07390</name>
</gene>
<protein>
    <submittedName>
        <fullName evidence="9">TolC family outer membrane protein</fullName>
    </submittedName>
</protein>
<reference evidence="9 10" key="1">
    <citation type="submission" date="2023-06" db="EMBL/GenBank/DDBJ databases">
        <title>Thiopseudomonas sp. CY1220 draft genome sequence.</title>
        <authorList>
            <person name="Zhao G."/>
            <person name="An M."/>
        </authorList>
    </citation>
    <scope>NUCLEOTIDE SEQUENCE [LARGE SCALE GENOMIC DNA]</scope>
    <source>
        <strain evidence="9 10">CY1220</strain>
    </source>
</reference>
<evidence type="ECO:0000256" key="1">
    <source>
        <dbReference type="ARBA" id="ARBA00004442"/>
    </source>
</evidence>
<keyword evidence="5" id="KW-0812">Transmembrane</keyword>
<evidence type="ECO:0000256" key="6">
    <source>
        <dbReference type="ARBA" id="ARBA00023136"/>
    </source>
</evidence>
<dbReference type="PANTHER" id="PTHR30026">
    <property type="entry name" value="OUTER MEMBRANE PROTEIN TOLC"/>
    <property type="match status" value="1"/>
</dbReference>
<evidence type="ECO:0000256" key="5">
    <source>
        <dbReference type="ARBA" id="ARBA00022692"/>
    </source>
</evidence>
<comment type="subcellular location">
    <subcellularLocation>
        <location evidence="1">Cell outer membrane</location>
    </subcellularLocation>
</comment>
<dbReference type="SUPFAM" id="SSF56954">
    <property type="entry name" value="Outer membrane efflux proteins (OEP)"/>
    <property type="match status" value="1"/>
</dbReference>